<evidence type="ECO:0000259" key="4">
    <source>
        <dbReference type="PROSITE" id="PS51077"/>
    </source>
</evidence>
<dbReference type="GO" id="GO:0003677">
    <property type="term" value="F:DNA binding"/>
    <property type="evidence" value="ECO:0007669"/>
    <property type="project" value="UniProtKB-KW"/>
</dbReference>
<dbReference type="OrthoDB" id="14763at2157"/>
<evidence type="ECO:0000313" key="7">
    <source>
        <dbReference type="Proteomes" id="UP000653099"/>
    </source>
</evidence>
<keyword evidence="2" id="KW-0238">DNA-binding</keyword>
<dbReference type="AlphaFoldDB" id="A0A830EVM6"/>
<dbReference type="Gene3D" id="3.30.450.40">
    <property type="match status" value="1"/>
</dbReference>
<evidence type="ECO:0000256" key="3">
    <source>
        <dbReference type="ARBA" id="ARBA00023163"/>
    </source>
</evidence>
<sequence>MTEYPVGSVRTTARVVRALEDNREAGVTELADELNVSKASVHNHLTTLERLGVVVSDAGRYRLGLRFLDIGIGVRDGMELHRIARPEVDGLAQSTGEATALVVPEHNEAVYAAVETSSRNDRRIRLGSRAPLHATAAGKVVLAYRSREAVEEYVETVGLDPETDRTISNRSELHTELRSVTDRGLAFDRGELFDGMRSVAAPVRRGDDTDALAGALTVLGPAERLSGKRLEEDLPGMVLSAAKRVELELAD</sequence>
<organism evidence="6 7">
    <name type="scientific">Halobellus salinus</name>
    <dbReference type="NCBI Taxonomy" id="931585"/>
    <lineage>
        <taxon>Archaea</taxon>
        <taxon>Methanobacteriati</taxon>
        <taxon>Methanobacteriota</taxon>
        <taxon>Stenosarchaea group</taxon>
        <taxon>Halobacteria</taxon>
        <taxon>Halobacteriales</taxon>
        <taxon>Haloferacaceae</taxon>
        <taxon>Halobellus</taxon>
    </lineage>
</organism>
<dbReference type="InterPro" id="IPR029016">
    <property type="entry name" value="GAF-like_dom_sf"/>
</dbReference>
<dbReference type="GO" id="GO:0045892">
    <property type="term" value="P:negative regulation of DNA-templated transcription"/>
    <property type="evidence" value="ECO:0007669"/>
    <property type="project" value="TreeGrafter"/>
</dbReference>
<keyword evidence="7" id="KW-1185">Reference proteome</keyword>
<dbReference type="InterPro" id="IPR005471">
    <property type="entry name" value="Tscrpt_reg_IclR_N"/>
</dbReference>
<dbReference type="SMART" id="SM00346">
    <property type="entry name" value="HTH_ICLR"/>
    <property type="match status" value="1"/>
</dbReference>
<protein>
    <submittedName>
        <fullName evidence="6">IclR family transcriptional regulator</fullName>
    </submittedName>
</protein>
<proteinExistence type="predicted"/>
<dbReference type="PANTHER" id="PTHR30136">
    <property type="entry name" value="HELIX-TURN-HELIX TRANSCRIPTIONAL REGULATOR, ICLR FAMILY"/>
    <property type="match status" value="1"/>
</dbReference>
<dbReference type="PROSITE" id="PS51077">
    <property type="entry name" value="HTH_ICLR"/>
    <property type="match status" value="1"/>
</dbReference>
<dbReference type="Gene3D" id="1.10.10.10">
    <property type="entry name" value="Winged helix-like DNA-binding domain superfamily/Winged helix DNA-binding domain"/>
    <property type="match status" value="1"/>
</dbReference>
<dbReference type="PROSITE" id="PS51078">
    <property type="entry name" value="ICLR_ED"/>
    <property type="match status" value="1"/>
</dbReference>
<evidence type="ECO:0000256" key="2">
    <source>
        <dbReference type="ARBA" id="ARBA00023125"/>
    </source>
</evidence>
<dbReference type="Pfam" id="PF09339">
    <property type="entry name" value="HTH_IclR"/>
    <property type="match status" value="1"/>
</dbReference>
<dbReference type="SUPFAM" id="SSF55781">
    <property type="entry name" value="GAF domain-like"/>
    <property type="match status" value="1"/>
</dbReference>
<dbReference type="InterPro" id="IPR036388">
    <property type="entry name" value="WH-like_DNA-bd_sf"/>
</dbReference>
<comment type="caution">
    <text evidence="6">The sequence shown here is derived from an EMBL/GenBank/DDBJ whole genome shotgun (WGS) entry which is preliminary data.</text>
</comment>
<evidence type="ECO:0000313" key="6">
    <source>
        <dbReference type="EMBL" id="GGJ14828.1"/>
    </source>
</evidence>
<reference evidence="6" key="1">
    <citation type="journal article" date="2014" name="Int. J. Syst. Evol. Microbiol.">
        <title>Complete genome sequence of Corynebacterium casei LMG S-19264T (=DSM 44701T), isolated from a smear-ripened cheese.</title>
        <authorList>
            <consortium name="US DOE Joint Genome Institute (JGI-PGF)"/>
            <person name="Walter F."/>
            <person name="Albersmeier A."/>
            <person name="Kalinowski J."/>
            <person name="Ruckert C."/>
        </authorList>
    </citation>
    <scope>NUCLEOTIDE SEQUENCE</scope>
    <source>
        <strain evidence="6">JCM 14359</strain>
    </source>
</reference>
<dbReference type="CDD" id="cd00090">
    <property type="entry name" value="HTH_ARSR"/>
    <property type="match status" value="1"/>
</dbReference>
<keyword evidence="1" id="KW-0805">Transcription regulation</keyword>
<name>A0A830EVM6_9EURY</name>
<gene>
    <name evidence="6" type="ORF">GCM10008995_25910</name>
</gene>
<evidence type="ECO:0000259" key="5">
    <source>
        <dbReference type="PROSITE" id="PS51078"/>
    </source>
</evidence>
<feature type="domain" description="IclR-ED" evidence="5">
    <location>
        <begin position="66"/>
        <end position="251"/>
    </location>
</feature>
<dbReference type="InterPro" id="IPR014757">
    <property type="entry name" value="Tscrpt_reg_IclR_C"/>
</dbReference>
<dbReference type="InterPro" id="IPR011991">
    <property type="entry name" value="ArsR-like_HTH"/>
</dbReference>
<dbReference type="RefSeq" id="WP_188788094.1">
    <property type="nucleotide sequence ID" value="NZ_BMOC01000020.1"/>
</dbReference>
<feature type="domain" description="HTH iclR-type" evidence="4">
    <location>
        <begin position="6"/>
        <end position="65"/>
    </location>
</feature>
<dbReference type="Proteomes" id="UP000653099">
    <property type="component" value="Unassembled WGS sequence"/>
</dbReference>
<keyword evidence="3" id="KW-0804">Transcription</keyword>
<dbReference type="EMBL" id="BMOC01000020">
    <property type="protein sequence ID" value="GGJ14828.1"/>
    <property type="molecule type" value="Genomic_DNA"/>
</dbReference>
<dbReference type="InterPro" id="IPR036390">
    <property type="entry name" value="WH_DNA-bd_sf"/>
</dbReference>
<dbReference type="SUPFAM" id="SSF46785">
    <property type="entry name" value="Winged helix' DNA-binding domain"/>
    <property type="match status" value="1"/>
</dbReference>
<evidence type="ECO:0000256" key="1">
    <source>
        <dbReference type="ARBA" id="ARBA00023015"/>
    </source>
</evidence>
<dbReference type="GO" id="GO:0003700">
    <property type="term" value="F:DNA-binding transcription factor activity"/>
    <property type="evidence" value="ECO:0007669"/>
    <property type="project" value="TreeGrafter"/>
</dbReference>
<reference evidence="6" key="2">
    <citation type="submission" date="2020-09" db="EMBL/GenBank/DDBJ databases">
        <authorList>
            <person name="Sun Q."/>
            <person name="Ohkuma M."/>
        </authorList>
    </citation>
    <scope>NUCLEOTIDE SEQUENCE</scope>
    <source>
        <strain evidence="6">JCM 14359</strain>
    </source>
</reference>
<dbReference type="PANTHER" id="PTHR30136:SF35">
    <property type="entry name" value="HTH-TYPE TRANSCRIPTIONAL REGULATOR RV1719"/>
    <property type="match status" value="1"/>
</dbReference>
<dbReference type="InterPro" id="IPR050707">
    <property type="entry name" value="HTH_MetabolicPath_Reg"/>
</dbReference>
<accession>A0A830EVM6</accession>
<dbReference type="Pfam" id="PF01614">
    <property type="entry name" value="IclR_C"/>
    <property type="match status" value="1"/>
</dbReference>